<sequence length="344" mass="37647">MCFLWMGMVMMVLSGTALGTGIKEHHNHHEHTTLCDILAAAVALYTSGQAGDKLKKALGQVIFGREAGGDLAELRANFPGGSGEGTDRPNSCGKCIYNNHDHYPGKSIPHDLLCLCTVGQDGSPFKSHGVQSLCGISGGDWGCPEYRPGHSYAGDGRHWDCGGKGWNSPWDHNRLNKTWHRIIKQCLSKKADTNLQAALAALKDKKDTNQIPNWDRSSYPCGGNEISTICVGSSDYCGKKQDPLYPQWREALEELTNEDFKLFKKPTTRRKTRRGTTNDTTLSGTDEESSGETDVHATHSSQARTTADTPETTKNKIFSSFSKQEGSAHITQPFLCLLSAVFLI</sequence>
<protein>
    <submittedName>
        <fullName evidence="12">Variant surface glycoprotein</fullName>
    </submittedName>
</protein>
<feature type="region of interest" description="Disordered" evidence="9">
    <location>
        <begin position="266"/>
        <end position="311"/>
    </location>
</feature>
<reference evidence="12 13" key="2">
    <citation type="journal article" date="2012" name="Proc. Natl. Acad. Sci. U.S.A.">
        <title>Antigenic diversity is generated by distinct evolutionary mechanisms in African trypanosome species.</title>
        <authorList>
            <person name="Jackson A.P."/>
            <person name="Berry A."/>
            <person name="Aslett M."/>
            <person name="Allison H.C."/>
            <person name="Burton P."/>
            <person name="Vavrova-Anderson J."/>
            <person name="Brown R."/>
            <person name="Browne H."/>
            <person name="Corton N."/>
            <person name="Hauser H."/>
            <person name="Gamble J."/>
            <person name="Gilderthorp R."/>
            <person name="Marcello L."/>
            <person name="McQuillan J."/>
            <person name="Otto T.D."/>
            <person name="Quail M.A."/>
            <person name="Sanders M.J."/>
            <person name="van Tonder A."/>
            <person name="Ginger M.L."/>
            <person name="Field M.C."/>
            <person name="Barry J.D."/>
            <person name="Hertz-Fowler C."/>
            <person name="Berriman M."/>
        </authorList>
    </citation>
    <scope>NUCLEOTIDE SEQUENCE [LARGE SCALE GENOMIC DNA]</scope>
    <source>
        <strain evidence="12 13">IL3000</strain>
    </source>
</reference>
<keyword evidence="13" id="KW-1185">Reference proteome</keyword>
<keyword evidence="5 10" id="KW-0732">Signal</keyword>
<evidence type="ECO:0000313" key="13">
    <source>
        <dbReference type="Proteomes" id="UP000000702"/>
    </source>
</evidence>
<dbReference type="Proteomes" id="UP000000702">
    <property type="component" value="Unassembled WGS sequence"/>
</dbReference>
<dbReference type="Pfam" id="PF13206">
    <property type="entry name" value="VSG_B"/>
    <property type="match status" value="1"/>
</dbReference>
<dbReference type="VEuPathDB" id="TriTrypDB:TcIL3000_0_41230"/>
<evidence type="ECO:0000256" key="9">
    <source>
        <dbReference type="SAM" id="MobiDB-lite"/>
    </source>
</evidence>
<accession>F9W840</accession>
<organism evidence="12 13">
    <name type="scientific">Trypanosoma congolense (strain IL3000)</name>
    <dbReference type="NCBI Taxonomy" id="1068625"/>
    <lineage>
        <taxon>Eukaryota</taxon>
        <taxon>Discoba</taxon>
        <taxon>Euglenozoa</taxon>
        <taxon>Kinetoplastea</taxon>
        <taxon>Metakinetoplastina</taxon>
        <taxon>Trypanosomatida</taxon>
        <taxon>Trypanosomatidae</taxon>
        <taxon>Trypanosoma</taxon>
        <taxon>Nannomonas</taxon>
    </lineage>
</organism>
<feature type="compositionally biased region" description="Polar residues" evidence="9">
    <location>
        <begin position="298"/>
        <end position="311"/>
    </location>
</feature>
<evidence type="ECO:0000259" key="11">
    <source>
        <dbReference type="Pfam" id="PF13206"/>
    </source>
</evidence>
<evidence type="ECO:0000313" key="12">
    <source>
        <dbReference type="EMBL" id="CCD13366.1"/>
    </source>
</evidence>
<keyword evidence="4" id="KW-0336">GPI-anchor</keyword>
<feature type="chain" id="PRO_5003389982" evidence="10">
    <location>
        <begin position="20"/>
        <end position="344"/>
    </location>
</feature>
<keyword evidence="3" id="KW-1003">Cell membrane</keyword>
<keyword evidence="8" id="KW-0449">Lipoprotein</keyword>
<evidence type="ECO:0000256" key="8">
    <source>
        <dbReference type="ARBA" id="ARBA00023288"/>
    </source>
</evidence>
<dbReference type="GO" id="GO:0098552">
    <property type="term" value="C:side of membrane"/>
    <property type="evidence" value="ECO:0007669"/>
    <property type="project" value="UniProtKB-KW"/>
</dbReference>
<comment type="subcellular location">
    <subcellularLocation>
        <location evidence="2">Cell membrane</location>
        <topology evidence="2">Lipid-anchor</topology>
        <topology evidence="2">GPI-anchor</topology>
    </subcellularLocation>
</comment>
<dbReference type="GO" id="GO:0005886">
    <property type="term" value="C:plasma membrane"/>
    <property type="evidence" value="ECO:0007669"/>
    <property type="project" value="UniProtKB-SubCell"/>
</dbReference>
<evidence type="ECO:0000256" key="10">
    <source>
        <dbReference type="SAM" id="SignalP"/>
    </source>
</evidence>
<feature type="domain" description="Trypanosome variant surface glycoprotein B-type N-terminal" evidence="11">
    <location>
        <begin position="51"/>
        <end position="120"/>
    </location>
</feature>
<comment type="caution">
    <text evidence="12">The sequence shown here is derived from an EMBL/GenBank/DDBJ whole genome shotgun (WGS) entry which is preliminary data.</text>
</comment>
<gene>
    <name evidence="12" type="ORF">TCIL3000_0_41230</name>
</gene>
<name>F9W840_TRYCI</name>
<dbReference type="InterPro" id="IPR025932">
    <property type="entry name" value="Trypano_VSG_B_N_dom"/>
</dbReference>
<reference evidence="13" key="1">
    <citation type="submission" date="2011-07" db="EMBL/GenBank/DDBJ databases">
        <title>Divergent evolution of antigenic variation in African trypanosomes.</title>
        <authorList>
            <person name="Jackson A.P."/>
            <person name="Berry A."/>
            <person name="Allison H.C."/>
            <person name="Burton P."/>
            <person name="Anderson J."/>
            <person name="Aslett M."/>
            <person name="Brown R."/>
            <person name="Corton N."/>
            <person name="Harris D."/>
            <person name="Hauser H."/>
            <person name="Gamble J."/>
            <person name="Gilderthorp R."/>
            <person name="McQuillan J."/>
            <person name="Quail M.A."/>
            <person name="Sanders M."/>
            <person name="Van Tonder A."/>
            <person name="Ginger M.L."/>
            <person name="Donelson J.E."/>
            <person name="Field M.C."/>
            <person name="Barry J.D."/>
            <person name="Berriman M."/>
            <person name="Hertz-Fowler C."/>
        </authorList>
    </citation>
    <scope>NUCLEOTIDE SEQUENCE [LARGE SCALE GENOMIC DNA]</scope>
    <source>
        <strain evidence="13">IL3000</strain>
    </source>
</reference>
<evidence type="ECO:0000256" key="3">
    <source>
        <dbReference type="ARBA" id="ARBA00022475"/>
    </source>
</evidence>
<feature type="signal peptide" evidence="10">
    <location>
        <begin position="1"/>
        <end position="19"/>
    </location>
</feature>
<evidence type="ECO:0000256" key="6">
    <source>
        <dbReference type="ARBA" id="ARBA00023136"/>
    </source>
</evidence>
<comment type="function">
    <text evidence="1">VSG forms a coat on the surface of the parasite. The trypanosome evades the immune response of the host by expressing a series of antigenically distinct VSGs from an estimated 1000 VSG genes.</text>
</comment>
<evidence type="ECO:0000256" key="1">
    <source>
        <dbReference type="ARBA" id="ARBA00002523"/>
    </source>
</evidence>
<evidence type="ECO:0000256" key="7">
    <source>
        <dbReference type="ARBA" id="ARBA00023180"/>
    </source>
</evidence>
<evidence type="ECO:0000256" key="5">
    <source>
        <dbReference type="ARBA" id="ARBA00022729"/>
    </source>
</evidence>
<keyword evidence="6" id="KW-0472">Membrane</keyword>
<keyword evidence="7" id="KW-0325">Glycoprotein</keyword>
<proteinExistence type="predicted"/>
<dbReference type="EMBL" id="CAEQ01001131">
    <property type="protein sequence ID" value="CCD13366.1"/>
    <property type="molecule type" value="Genomic_DNA"/>
</dbReference>
<evidence type="ECO:0000256" key="2">
    <source>
        <dbReference type="ARBA" id="ARBA00004609"/>
    </source>
</evidence>
<dbReference type="AlphaFoldDB" id="F9W840"/>
<evidence type="ECO:0000256" key="4">
    <source>
        <dbReference type="ARBA" id="ARBA00022622"/>
    </source>
</evidence>